<keyword evidence="3" id="KW-1185">Reference proteome</keyword>
<name>A0ABP8PUB9_9GAMM</name>
<evidence type="ECO:0000256" key="1">
    <source>
        <dbReference type="SAM" id="MobiDB-lite"/>
    </source>
</evidence>
<proteinExistence type="predicted"/>
<sequence>MPNQDLLFSILPRAPIKPGSGEFNKDVAHITPEAKLRHVETHRDPQERGPQDEYHPEPHAQEEEASAVPDDVESDTEVKTDKDGQEHVDLYI</sequence>
<feature type="compositionally biased region" description="Basic and acidic residues" evidence="1">
    <location>
        <begin position="76"/>
        <end position="92"/>
    </location>
</feature>
<evidence type="ECO:0000313" key="2">
    <source>
        <dbReference type="EMBL" id="GAA4492632.1"/>
    </source>
</evidence>
<protein>
    <submittedName>
        <fullName evidence="2">Uncharacterized protein</fullName>
    </submittedName>
</protein>
<accession>A0ABP8PUB9</accession>
<dbReference type="RefSeq" id="WP_345009063.1">
    <property type="nucleotide sequence ID" value="NZ_BAABFC010000001.1"/>
</dbReference>
<reference evidence="3" key="1">
    <citation type="journal article" date="2019" name="Int. J. Syst. Evol. Microbiol.">
        <title>The Global Catalogue of Microorganisms (GCM) 10K type strain sequencing project: providing services to taxonomists for standard genome sequencing and annotation.</title>
        <authorList>
            <consortium name="The Broad Institute Genomics Platform"/>
            <consortium name="The Broad Institute Genome Sequencing Center for Infectious Disease"/>
            <person name="Wu L."/>
            <person name="Ma J."/>
        </authorList>
    </citation>
    <scope>NUCLEOTIDE SEQUENCE [LARGE SCALE GENOMIC DNA]</scope>
    <source>
        <strain evidence="3">JCM 32226</strain>
    </source>
</reference>
<gene>
    <name evidence="2" type="ORF">GCM10023095_01430</name>
</gene>
<feature type="compositionally biased region" description="Basic and acidic residues" evidence="1">
    <location>
        <begin position="23"/>
        <end position="62"/>
    </location>
</feature>
<dbReference type="EMBL" id="BAABFC010000001">
    <property type="protein sequence ID" value="GAA4492632.1"/>
    <property type="molecule type" value="Genomic_DNA"/>
</dbReference>
<dbReference type="Proteomes" id="UP001501321">
    <property type="component" value="Unassembled WGS sequence"/>
</dbReference>
<evidence type="ECO:0000313" key="3">
    <source>
        <dbReference type="Proteomes" id="UP001501321"/>
    </source>
</evidence>
<organism evidence="2 3">
    <name type="scientific">Pseudaeromonas paramecii</name>
    <dbReference type="NCBI Taxonomy" id="2138166"/>
    <lineage>
        <taxon>Bacteria</taxon>
        <taxon>Pseudomonadati</taxon>
        <taxon>Pseudomonadota</taxon>
        <taxon>Gammaproteobacteria</taxon>
        <taxon>Aeromonadales</taxon>
        <taxon>Aeromonadaceae</taxon>
        <taxon>Pseudaeromonas</taxon>
    </lineage>
</organism>
<feature type="region of interest" description="Disordered" evidence="1">
    <location>
        <begin position="1"/>
        <end position="92"/>
    </location>
</feature>
<comment type="caution">
    <text evidence="2">The sequence shown here is derived from an EMBL/GenBank/DDBJ whole genome shotgun (WGS) entry which is preliminary data.</text>
</comment>